<protein>
    <submittedName>
        <fullName evidence="3">Tubulointerstitial nephritis antigen</fullName>
    </submittedName>
</protein>
<evidence type="ECO:0000313" key="4">
    <source>
        <dbReference type="Proteomes" id="UP000664940"/>
    </source>
</evidence>
<name>A0A834AQC3_9CHIR</name>
<feature type="domain" description="SMB" evidence="2">
    <location>
        <begin position="55"/>
        <end position="103"/>
    </location>
</feature>
<dbReference type="Proteomes" id="UP000664940">
    <property type="component" value="Unassembled WGS sequence"/>
</dbReference>
<evidence type="ECO:0000256" key="1">
    <source>
        <dbReference type="ARBA" id="ARBA00023157"/>
    </source>
</evidence>
<dbReference type="EMBL" id="JABVXQ010000004">
    <property type="protein sequence ID" value="KAF6116580.1"/>
    <property type="molecule type" value="Genomic_DNA"/>
</dbReference>
<organism evidence="3 4">
    <name type="scientific">Phyllostomus discolor</name>
    <name type="common">pale spear-nosed bat</name>
    <dbReference type="NCBI Taxonomy" id="89673"/>
    <lineage>
        <taxon>Eukaryota</taxon>
        <taxon>Metazoa</taxon>
        <taxon>Chordata</taxon>
        <taxon>Craniata</taxon>
        <taxon>Vertebrata</taxon>
        <taxon>Euteleostomi</taxon>
        <taxon>Mammalia</taxon>
        <taxon>Eutheria</taxon>
        <taxon>Laurasiatheria</taxon>
        <taxon>Chiroptera</taxon>
        <taxon>Yangochiroptera</taxon>
        <taxon>Phyllostomidae</taxon>
        <taxon>Phyllostominae</taxon>
        <taxon>Phyllostomus</taxon>
    </lineage>
</organism>
<sequence>MRAWIPVAMQVEIWMEKQYASQREVDPGADFTSNHTILEGTRFKRAIFKGQYCRSFGCCEDRDDGCVTHFYEVNALCYCDKFCERENSDCCPDYQSFCREEKEWPPYTEPWYPEGCLREGQHYEEGSAIKENCNFCTCSGRQWKCSQHVCLVEPELIEHVNKGDYGWTAQNYSQFWGMTLEEGFKYRLGTLPPSSTLLSMNEMT</sequence>
<comment type="caution">
    <text evidence="3">The sequence shown here is derived from an EMBL/GenBank/DDBJ whole genome shotgun (WGS) entry which is preliminary data.</text>
</comment>
<evidence type="ECO:0000313" key="3">
    <source>
        <dbReference type="EMBL" id="KAF6116580.1"/>
    </source>
</evidence>
<accession>A0A834AQC3</accession>
<dbReference type="SMART" id="SM00201">
    <property type="entry name" value="SO"/>
    <property type="match status" value="1"/>
</dbReference>
<keyword evidence="1" id="KW-1015">Disulfide bond</keyword>
<dbReference type="SUPFAM" id="SSF57603">
    <property type="entry name" value="FnI-like domain"/>
    <property type="match status" value="1"/>
</dbReference>
<reference evidence="3 4" key="1">
    <citation type="journal article" date="2020" name="Nature">
        <title>Six reference-quality genomes reveal evolution of bat adaptations.</title>
        <authorList>
            <person name="Jebb D."/>
            <person name="Huang Z."/>
            <person name="Pippel M."/>
            <person name="Hughes G.M."/>
            <person name="Lavrichenko K."/>
            <person name="Devanna P."/>
            <person name="Winkler S."/>
            <person name="Jermiin L.S."/>
            <person name="Skirmuntt E.C."/>
            <person name="Katzourakis A."/>
            <person name="Burkitt-Gray L."/>
            <person name="Ray D.A."/>
            <person name="Sullivan K.A.M."/>
            <person name="Roscito J.G."/>
            <person name="Kirilenko B.M."/>
            <person name="Davalos L.M."/>
            <person name="Corthals A.P."/>
            <person name="Power M.L."/>
            <person name="Jones G."/>
            <person name="Ransome R.D."/>
            <person name="Dechmann D.K.N."/>
            <person name="Locatelli A.G."/>
            <person name="Puechmaille S.J."/>
            <person name="Fedrigo O."/>
            <person name="Jarvis E.D."/>
            <person name="Hiller M."/>
            <person name="Vernes S.C."/>
            <person name="Myers E.W."/>
            <person name="Teeling E.C."/>
        </authorList>
    </citation>
    <scope>NUCLEOTIDE SEQUENCE [LARGE SCALE GENOMIC DNA]</scope>
    <source>
        <strain evidence="3">Bat1K_MPI-CBG_1</strain>
    </source>
</reference>
<dbReference type="InterPro" id="IPR001212">
    <property type="entry name" value="Somatomedin_B_dom"/>
</dbReference>
<gene>
    <name evidence="3" type="ORF">HJG60_018920</name>
</gene>
<evidence type="ECO:0000259" key="2">
    <source>
        <dbReference type="PROSITE" id="PS50958"/>
    </source>
</evidence>
<proteinExistence type="predicted"/>
<dbReference type="PROSITE" id="PS00524">
    <property type="entry name" value="SMB_1"/>
    <property type="match status" value="1"/>
</dbReference>
<dbReference type="AlphaFoldDB" id="A0A834AQC3"/>
<dbReference type="PROSITE" id="PS50958">
    <property type="entry name" value="SMB_2"/>
    <property type="match status" value="1"/>
</dbReference>